<evidence type="ECO:0000313" key="1">
    <source>
        <dbReference type="EMBL" id="EFX73916.1"/>
    </source>
</evidence>
<dbReference type="InParanoid" id="E9H313"/>
<sequence length="95" mass="10959">MAADNGEIVLSVLKQNLARVTVEGKFTIQPYLHSLKTKEIGLAWQTPTRILFDYGNWILIILEWMVGPKWRSGKAYVDQLTIRTITEDDYSYNPN</sequence>
<organism evidence="1 2">
    <name type="scientific">Daphnia pulex</name>
    <name type="common">Water flea</name>
    <dbReference type="NCBI Taxonomy" id="6669"/>
    <lineage>
        <taxon>Eukaryota</taxon>
        <taxon>Metazoa</taxon>
        <taxon>Ecdysozoa</taxon>
        <taxon>Arthropoda</taxon>
        <taxon>Crustacea</taxon>
        <taxon>Branchiopoda</taxon>
        <taxon>Diplostraca</taxon>
        <taxon>Cladocera</taxon>
        <taxon>Anomopoda</taxon>
        <taxon>Daphniidae</taxon>
        <taxon>Daphnia</taxon>
    </lineage>
</organism>
<reference evidence="1 2" key="1">
    <citation type="journal article" date="2011" name="Science">
        <title>The ecoresponsive genome of Daphnia pulex.</title>
        <authorList>
            <person name="Colbourne J.K."/>
            <person name="Pfrender M.E."/>
            <person name="Gilbert D."/>
            <person name="Thomas W.K."/>
            <person name="Tucker A."/>
            <person name="Oakley T.H."/>
            <person name="Tokishita S."/>
            <person name="Aerts A."/>
            <person name="Arnold G.J."/>
            <person name="Basu M.K."/>
            <person name="Bauer D.J."/>
            <person name="Caceres C.E."/>
            <person name="Carmel L."/>
            <person name="Casola C."/>
            <person name="Choi J.H."/>
            <person name="Detter J.C."/>
            <person name="Dong Q."/>
            <person name="Dusheyko S."/>
            <person name="Eads B.D."/>
            <person name="Frohlich T."/>
            <person name="Geiler-Samerotte K.A."/>
            <person name="Gerlach D."/>
            <person name="Hatcher P."/>
            <person name="Jogdeo S."/>
            <person name="Krijgsveld J."/>
            <person name="Kriventseva E.V."/>
            <person name="Kultz D."/>
            <person name="Laforsch C."/>
            <person name="Lindquist E."/>
            <person name="Lopez J."/>
            <person name="Manak J.R."/>
            <person name="Muller J."/>
            <person name="Pangilinan J."/>
            <person name="Patwardhan R.P."/>
            <person name="Pitluck S."/>
            <person name="Pritham E.J."/>
            <person name="Rechtsteiner A."/>
            <person name="Rho M."/>
            <person name="Rogozin I.B."/>
            <person name="Sakarya O."/>
            <person name="Salamov A."/>
            <person name="Schaack S."/>
            <person name="Shapiro H."/>
            <person name="Shiga Y."/>
            <person name="Skalitzky C."/>
            <person name="Smith Z."/>
            <person name="Souvorov A."/>
            <person name="Sung W."/>
            <person name="Tang Z."/>
            <person name="Tsuchiya D."/>
            <person name="Tu H."/>
            <person name="Vos H."/>
            <person name="Wang M."/>
            <person name="Wolf Y.I."/>
            <person name="Yamagata H."/>
            <person name="Yamada T."/>
            <person name="Ye Y."/>
            <person name="Shaw J.R."/>
            <person name="Andrews J."/>
            <person name="Crease T.J."/>
            <person name="Tang H."/>
            <person name="Lucas S.M."/>
            <person name="Robertson H.M."/>
            <person name="Bork P."/>
            <person name="Koonin E.V."/>
            <person name="Zdobnov E.M."/>
            <person name="Grigoriev I.V."/>
            <person name="Lynch M."/>
            <person name="Boore J.L."/>
        </authorList>
    </citation>
    <scope>NUCLEOTIDE SEQUENCE [LARGE SCALE GENOMIC DNA]</scope>
</reference>
<keyword evidence="2" id="KW-1185">Reference proteome</keyword>
<accession>E9H313</accession>
<protein>
    <submittedName>
        <fullName evidence="1">Uncharacterized protein</fullName>
    </submittedName>
</protein>
<proteinExistence type="predicted"/>
<dbReference type="Proteomes" id="UP000000305">
    <property type="component" value="Unassembled WGS sequence"/>
</dbReference>
<dbReference type="KEGG" id="dpx:DAPPUDRAFT_324878"/>
<evidence type="ECO:0000313" key="2">
    <source>
        <dbReference type="Proteomes" id="UP000000305"/>
    </source>
</evidence>
<dbReference type="HOGENOM" id="CLU_2374917_0_0_1"/>
<gene>
    <name evidence="1" type="ORF">DAPPUDRAFT_324878</name>
</gene>
<dbReference type="EMBL" id="GL732587">
    <property type="protein sequence ID" value="EFX73916.1"/>
    <property type="molecule type" value="Genomic_DNA"/>
</dbReference>
<name>E9H313_DAPPU</name>
<dbReference type="AlphaFoldDB" id="E9H313"/>